<dbReference type="GO" id="GO:0120159">
    <property type="term" value="F:rRNA pseudouridine synthase activity"/>
    <property type="evidence" value="ECO:0007669"/>
    <property type="project" value="UniProtKB-ARBA"/>
</dbReference>
<dbReference type="Pfam" id="PF01479">
    <property type="entry name" value="S4"/>
    <property type="match status" value="1"/>
</dbReference>
<dbReference type="SUPFAM" id="SSF55120">
    <property type="entry name" value="Pseudouridine synthase"/>
    <property type="match status" value="1"/>
</dbReference>
<protein>
    <submittedName>
        <fullName evidence="6">23S rRNA pseudouridine2605 synthase</fullName>
    </submittedName>
</protein>
<dbReference type="InterPro" id="IPR036986">
    <property type="entry name" value="S4_RNA-bd_sf"/>
</dbReference>
<evidence type="ECO:0000256" key="1">
    <source>
        <dbReference type="ARBA" id="ARBA00008348"/>
    </source>
</evidence>
<keyword evidence="7" id="KW-1185">Reference proteome</keyword>
<dbReference type="AlphaFoldDB" id="A0A1I7EUU8"/>
<dbReference type="GO" id="GO:0000455">
    <property type="term" value="P:enzyme-directed rRNA pseudouridine synthesis"/>
    <property type="evidence" value="ECO:0007669"/>
    <property type="project" value="UniProtKB-ARBA"/>
</dbReference>
<dbReference type="Pfam" id="PF00849">
    <property type="entry name" value="PseudoU_synth_2"/>
    <property type="match status" value="1"/>
</dbReference>
<evidence type="ECO:0000259" key="5">
    <source>
        <dbReference type="SMART" id="SM00363"/>
    </source>
</evidence>
<evidence type="ECO:0000256" key="2">
    <source>
        <dbReference type="ARBA" id="ARBA00023235"/>
    </source>
</evidence>
<dbReference type="InterPro" id="IPR002942">
    <property type="entry name" value="S4_RNA-bd"/>
</dbReference>
<dbReference type="Gene3D" id="3.30.70.1560">
    <property type="entry name" value="Alpha-L RNA-binding motif"/>
    <property type="match status" value="1"/>
</dbReference>
<dbReference type="OrthoDB" id="9807213at2"/>
<accession>A0A1I7EUU8</accession>
<dbReference type="SUPFAM" id="SSF55174">
    <property type="entry name" value="Alpha-L RNA-binding motif"/>
    <property type="match status" value="1"/>
</dbReference>
<sequence length="285" mass="31910">MSRTDKSSGKQSGRQGGGNKKGSFTRGNAPIKKKWEKKKPASNAPIKKSEGIRLNKYIANSGVCSRRDADIYIASGNVLVNGEPVTEMGYKVNPTDEVKFDGRLITPEKVEYLLLNKPKGFAVLPNLEVGKRSVLELISNATKSRISSIDRLDRPSTGLLLFTNDVALSQKLNHASSSVTHLYHIALEKNLSHADLLKIREGLNIDDVFVEVEEITYTDQGSKRELGVRVKGLKSKTVKRIFEQLGYEIKMMDRVMIAELTKKDLPRGHWRFLTSQEVINLKNMK</sequence>
<dbReference type="FunFam" id="3.10.290.10:FF:000003">
    <property type="entry name" value="Pseudouridine synthase"/>
    <property type="match status" value="1"/>
</dbReference>
<comment type="similarity">
    <text evidence="1">Belongs to the pseudouridine synthase RsuA family.</text>
</comment>
<dbReference type="RefSeq" id="WP_093021896.1">
    <property type="nucleotide sequence ID" value="NZ_FPBK01000001.1"/>
</dbReference>
<dbReference type="InterPro" id="IPR006145">
    <property type="entry name" value="PsdUridine_synth_RsuA/RluA"/>
</dbReference>
<keyword evidence="2" id="KW-0413">Isomerase</keyword>
<proteinExistence type="inferred from homology"/>
<dbReference type="Proteomes" id="UP000199138">
    <property type="component" value="Unassembled WGS sequence"/>
</dbReference>
<evidence type="ECO:0000313" key="7">
    <source>
        <dbReference type="Proteomes" id="UP000199138"/>
    </source>
</evidence>
<keyword evidence="3" id="KW-0694">RNA-binding</keyword>
<dbReference type="InterPro" id="IPR020103">
    <property type="entry name" value="PsdUridine_synth_cat_dom_sf"/>
</dbReference>
<dbReference type="PANTHER" id="PTHR47683">
    <property type="entry name" value="PSEUDOURIDINE SYNTHASE FAMILY PROTEIN-RELATED"/>
    <property type="match status" value="1"/>
</dbReference>
<evidence type="ECO:0000256" key="4">
    <source>
        <dbReference type="SAM" id="MobiDB-lite"/>
    </source>
</evidence>
<dbReference type="InterPro" id="IPR050343">
    <property type="entry name" value="RsuA_PseudoU_synthase"/>
</dbReference>
<dbReference type="Gene3D" id="3.30.70.580">
    <property type="entry name" value="Pseudouridine synthase I, catalytic domain, N-terminal subdomain"/>
    <property type="match status" value="1"/>
</dbReference>
<gene>
    <name evidence="6" type="ORF">SAMN05216480_101256</name>
</gene>
<dbReference type="CDD" id="cd00165">
    <property type="entry name" value="S4"/>
    <property type="match status" value="1"/>
</dbReference>
<dbReference type="EMBL" id="FPBK01000001">
    <property type="protein sequence ID" value="SFU27682.1"/>
    <property type="molecule type" value="Genomic_DNA"/>
</dbReference>
<feature type="region of interest" description="Disordered" evidence="4">
    <location>
        <begin position="1"/>
        <end position="46"/>
    </location>
</feature>
<dbReference type="InterPro" id="IPR042092">
    <property type="entry name" value="PsdUridine_s_RsuA/RluB/E/F_cat"/>
</dbReference>
<dbReference type="SMART" id="SM00363">
    <property type="entry name" value="S4"/>
    <property type="match status" value="1"/>
</dbReference>
<dbReference type="GO" id="GO:0003723">
    <property type="term" value="F:RNA binding"/>
    <property type="evidence" value="ECO:0007669"/>
    <property type="project" value="UniProtKB-KW"/>
</dbReference>
<evidence type="ECO:0000256" key="3">
    <source>
        <dbReference type="PROSITE-ProRule" id="PRU00182"/>
    </source>
</evidence>
<evidence type="ECO:0000313" key="6">
    <source>
        <dbReference type="EMBL" id="SFU27682.1"/>
    </source>
</evidence>
<dbReference type="PANTHER" id="PTHR47683:SF2">
    <property type="entry name" value="RNA-BINDING S4 DOMAIN-CONTAINING PROTEIN"/>
    <property type="match status" value="1"/>
</dbReference>
<name>A0A1I7EUU8_9FLAO</name>
<dbReference type="Gene3D" id="3.10.290.10">
    <property type="entry name" value="RNA-binding S4 domain"/>
    <property type="match status" value="1"/>
</dbReference>
<dbReference type="PROSITE" id="PS50889">
    <property type="entry name" value="S4"/>
    <property type="match status" value="1"/>
</dbReference>
<dbReference type="STRING" id="1224947.SAMN05216480_101256"/>
<reference evidence="6 7" key="1">
    <citation type="submission" date="2016-10" db="EMBL/GenBank/DDBJ databases">
        <authorList>
            <person name="de Groot N.N."/>
        </authorList>
    </citation>
    <scope>NUCLEOTIDE SEQUENCE [LARGE SCALE GENOMIC DNA]</scope>
    <source>
        <strain evidence="6 7">CGMCC 1.12333</strain>
    </source>
</reference>
<feature type="domain" description="RNA-binding S4" evidence="5">
    <location>
        <begin position="52"/>
        <end position="111"/>
    </location>
</feature>
<organism evidence="6 7">
    <name type="scientific">Pustulibacterium marinum</name>
    <dbReference type="NCBI Taxonomy" id="1224947"/>
    <lineage>
        <taxon>Bacteria</taxon>
        <taxon>Pseudomonadati</taxon>
        <taxon>Bacteroidota</taxon>
        <taxon>Flavobacteriia</taxon>
        <taxon>Flavobacteriales</taxon>
        <taxon>Flavobacteriaceae</taxon>
        <taxon>Pustulibacterium</taxon>
    </lineage>
</organism>
<dbReference type="InterPro" id="IPR020094">
    <property type="entry name" value="TruA/RsuA/RluB/E/F_N"/>
</dbReference>